<feature type="binding site" evidence="2">
    <location>
        <position position="111"/>
    </location>
    <ligand>
        <name>substrate</name>
    </ligand>
</feature>
<dbReference type="Proteomes" id="UP000195378">
    <property type="component" value="Chromosome"/>
</dbReference>
<evidence type="ECO:0000256" key="3">
    <source>
        <dbReference type="PIRSR" id="PIRSR000097-3"/>
    </source>
</evidence>
<dbReference type="PANTHER" id="PTHR43638:SF3">
    <property type="entry name" value="ALDEHYDE REDUCTASE"/>
    <property type="match status" value="1"/>
</dbReference>
<dbReference type="EMBL" id="CP020858">
    <property type="protein sequence ID" value="ARU18534.1"/>
    <property type="molecule type" value="Genomic_DNA"/>
</dbReference>
<dbReference type="SUPFAM" id="SSF51430">
    <property type="entry name" value="NAD(P)-linked oxidoreductase"/>
    <property type="match status" value="1"/>
</dbReference>
<feature type="site" description="Lowers pKa of active site Tyr" evidence="3">
    <location>
        <position position="78"/>
    </location>
</feature>
<dbReference type="InterPro" id="IPR023210">
    <property type="entry name" value="NADP_OxRdtase_dom"/>
</dbReference>
<dbReference type="PIRSF" id="PIRSF000097">
    <property type="entry name" value="AKR"/>
    <property type="match status" value="1"/>
</dbReference>
<dbReference type="GO" id="GO:0016491">
    <property type="term" value="F:oxidoreductase activity"/>
    <property type="evidence" value="ECO:0007669"/>
    <property type="project" value="InterPro"/>
</dbReference>
<dbReference type="CDD" id="cd19138">
    <property type="entry name" value="AKR_YeaE"/>
    <property type="match status" value="1"/>
</dbReference>
<evidence type="ECO:0000313" key="7">
    <source>
        <dbReference type="Proteomes" id="UP000195378"/>
    </source>
</evidence>
<dbReference type="Proteomes" id="UP001231316">
    <property type="component" value="Chromosome"/>
</dbReference>
<dbReference type="InterPro" id="IPR036812">
    <property type="entry name" value="NAD(P)_OxRdtase_dom_sf"/>
</dbReference>
<proteinExistence type="predicted"/>
<dbReference type="AlphaFoldDB" id="A0A1Y0F5K5"/>
<reference evidence="5 7" key="1">
    <citation type="submission" date="2017-04" db="EMBL/GenBank/DDBJ databases">
        <title>Complete genome sequence of Lactobacillus salivarius ZLS006, a probiotic strain isolated from healthy piglet.</title>
        <authorList>
            <person name="Zhang D."/>
        </authorList>
    </citation>
    <scope>NUCLEOTIDE SEQUENCE [LARGE SCALE GENOMIC DNA]</scope>
    <source>
        <strain evidence="5 7">ZLS006</strain>
    </source>
</reference>
<reference evidence="6" key="2">
    <citation type="submission" date="2023-04" db="EMBL/GenBank/DDBJ databases">
        <title>Four porcine-derived lactic acid bacteria strains analyses and their evaluation as potential probiotics based on genomics.</title>
        <authorList>
            <person name="Niu D."/>
        </authorList>
    </citation>
    <scope>NUCLEOTIDE SEQUENCE</scope>
    <source>
        <strain evidence="6">ZSA5</strain>
    </source>
</reference>
<name>A0A1Y0F5K5_9LACO</name>
<evidence type="ECO:0000256" key="1">
    <source>
        <dbReference type="PIRSR" id="PIRSR000097-1"/>
    </source>
</evidence>
<protein>
    <submittedName>
        <fullName evidence="6">Aldo/keto reductase</fullName>
    </submittedName>
</protein>
<feature type="active site" description="Proton donor" evidence="1">
    <location>
        <position position="52"/>
    </location>
</feature>
<evidence type="ECO:0000313" key="6">
    <source>
        <dbReference type="EMBL" id="WII28538.1"/>
    </source>
</evidence>
<gene>
    <name evidence="5" type="ORF">B7R82_00285</name>
    <name evidence="6" type="ORF">QFE45_09205</name>
</gene>
<sequence>MKKVVISGRSMPAIGIGTWHMGDSNSLRKQEIEAIRTGIENGLQLIDTAEMYGNGKSELLVGEAIKPYNRDQLYIVDKVLPSNASHARLERSLDSSLKKVGVDYFDLYLYHWRGGVTLEETIFELNRMVLKGKIKAWGVSNFDVDDMEELLTVPHGKDCAANEDLYNIGNRGIDFDLIEWQRQHNIPLIAYSPVSQGDSLGKNLTTNEVIMEIAQNHGITPYQVLLAWAIRNPQTIAIPQTSNPKHMLDNVKAANVELTSEDLTLIDKEFPKPRKKKYLEML</sequence>
<feature type="domain" description="NADP-dependent oxidoreductase" evidence="4">
    <location>
        <begin position="13"/>
        <end position="268"/>
    </location>
</feature>
<dbReference type="PANTHER" id="PTHR43638">
    <property type="entry name" value="OXIDOREDUCTASE, ALDO/KETO REDUCTASE FAMILY PROTEIN"/>
    <property type="match status" value="1"/>
</dbReference>
<accession>A0A1Y0F5K5</accession>
<evidence type="ECO:0000313" key="5">
    <source>
        <dbReference type="EMBL" id="ARU18534.1"/>
    </source>
</evidence>
<evidence type="ECO:0000259" key="4">
    <source>
        <dbReference type="Pfam" id="PF00248"/>
    </source>
</evidence>
<dbReference type="InterPro" id="IPR020471">
    <property type="entry name" value="AKR"/>
</dbReference>
<dbReference type="PRINTS" id="PR00069">
    <property type="entry name" value="ALDKETRDTASE"/>
</dbReference>
<organism evidence="5 7">
    <name type="scientific">Ligilactobacillus salivarius</name>
    <dbReference type="NCBI Taxonomy" id="1624"/>
    <lineage>
        <taxon>Bacteria</taxon>
        <taxon>Bacillati</taxon>
        <taxon>Bacillota</taxon>
        <taxon>Bacilli</taxon>
        <taxon>Lactobacillales</taxon>
        <taxon>Lactobacillaceae</taxon>
        <taxon>Ligilactobacillus</taxon>
    </lineage>
</organism>
<dbReference type="RefSeq" id="WP_087448457.1">
    <property type="nucleotide sequence ID" value="NZ_CP020858.1"/>
</dbReference>
<dbReference type="Gene3D" id="3.20.20.100">
    <property type="entry name" value="NADP-dependent oxidoreductase domain"/>
    <property type="match status" value="1"/>
</dbReference>
<dbReference type="EMBL" id="CP123971">
    <property type="protein sequence ID" value="WII28538.1"/>
    <property type="molecule type" value="Genomic_DNA"/>
</dbReference>
<dbReference type="Pfam" id="PF00248">
    <property type="entry name" value="Aldo_ket_red"/>
    <property type="match status" value="1"/>
</dbReference>
<evidence type="ECO:0000256" key="2">
    <source>
        <dbReference type="PIRSR" id="PIRSR000097-2"/>
    </source>
</evidence>